<keyword evidence="2" id="KW-1185">Reference proteome</keyword>
<dbReference type="RefSeq" id="WP_196197553.1">
    <property type="nucleotide sequence ID" value="NZ_JADPRT010000016.1"/>
</dbReference>
<accession>A0A931BA59</accession>
<proteinExistence type="predicted"/>
<organism evidence="1 2">
    <name type="scientific">Streptacidiphilus fuscans</name>
    <dbReference type="NCBI Taxonomy" id="2789292"/>
    <lineage>
        <taxon>Bacteria</taxon>
        <taxon>Bacillati</taxon>
        <taxon>Actinomycetota</taxon>
        <taxon>Actinomycetes</taxon>
        <taxon>Kitasatosporales</taxon>
        <taxon>Streptomycetaceae</taxon>
        <taxon>Streptacidiphilus</taxon>
    </lineage>
</organism>
<reference evidence="1" key="1">
    <citation type="submission" date="2020-11" db="EMBL/GenBank/DDBJ databases">
        <title>Isolation and identification of active actinomycetes.</title>
        <authorList>
            <person name="Yu B."/>
        </authorList>
    </citation>
    <scope>NUCLEOTIDE SEQUENCE</scope>
    <source>
        <strain evidence="1">NEAU-YB345</strain>
    </source>
</reference>
<evidence type="ECO:0000313" key="1">
    <source>
        <dbReference type="EMBL" id="MBF9072382.1"/>
    </source>
</evidence>
<comment type="caution">
    <text evidence="1">The sequence shown here is derived from an EMBL/GenBank/DDBJ whole genome shotgun (WGS) entry which is preliminary data.</text>
</comment>
<evidence type="ECO:0000313" key="2">
    <source>
        <dbReference type="Proteomes" id="UP000657385"/>
    </source>
</evidence>
<dbReference type="AlphaFoldDB" id="A0A931BA59"/>
<dbReference type="InterPro" id="IPR032716">
    <property type="entry name" value="ACC_epsilon"/>
</dbReference>
<protein>
    <submittedName>
        <fullName evidence="1">Acyl-CoA carboxylase subunit epsilon</fullName>
    </submittedName>
</protein>
<dbReference type="Pfam" id="PF13822">
    <property type="entry name" value="ACC_epsilon"/>
    <property type="match status" value="1"/>
</dbReference>
<gene>
    <name evidence="1" type="ORF">I2501_30600</name>
</gene>
<dbReference type="EMBL" id="JADPRT010000016">
    <property type="protein sequence ID" value="MBF9072382.1"/>
    <property type="molecule type" value="Genomic_DNA"/>
</dbReference>
<dbReference type="GO" id="GO:0003989">
    <property type="term" value="F:acetyl-CoA carboxylase activity"/>
    <property type="evidence" value="ECO:0007669"/>
    <property type="project" value="InterPro"/>
</dbReference>
<dbReference type="GO" id="GO:0004658">
    <property type="term" value="F:propionyl-CoA carboxylase activity"/>
    <property type="evidence" value="ECO:0007669"/>
    <property type="project" value="InterPro"/>
</dbReference>
<dbReference type="Proteomes" id="UP000657385">
    <property type="component" value="Unassembled WGS sequence"/>
</dbReference>
<name>A0A931BA59_9ACTN</name>
<sequence>MTAATAPMVQIVKGELADDELAALTAVLMARAVAAAKAEIEAQPRFAHGNRHPQARWRRLERVTSYRNPVSWR</sequence>